<organism evidence="2 3">
    <name type="scientific">Mytilus coruscus</name>
    <name type="common">Sea mussel</name>
    <dbReference type="NCBI Taxonomy" id="42192"/>
    <lineage>
        <taxon>Eukaryota</taxon>
        <taxon>Metazoa</taxon>
        <taxon>Spiralia</taxon>
        <taxon>Lophotrochozoa</taxon>
        <taxon>Mollusca</taxon>
        <taxon>Bivalvia</taxon>
        <taxon>Autobranchia</taxon>
        <taxon>Pteriomorphia</taxon>
        <taxon>Mytilida</taxon>
        <taxon>Mytiloidea</taxon>
        <taxon>Mytilidae</taxon>
        <taxon>Mytilinae</taxon>
        <taxon>Mytilus</taxon>
    </lineage>
</organism>
<evidence type="ECO:0000256" key="1">
    <source>
        <dbReference type="SAM" id="Phobius"/>
    </source>
</evidence>
<protein>
    <recommendedName>
        <fullName evidence="4">THBS2S</fullName>
    </recommendedName>
</protein>
<evidence type="ECO:0000313" key="3">
    <source>
        <dbReference type="Proteomes" id="UP000507470"/>
    </source>
</evidence>
<dbReference type="Proteomes" id="UP000507470">
    <property type="component" value="Unassembled WGS sequence"/>
</dbReference>
<sequence length="389" mass="45083">MSNTKQNVYTKSSFRSDIADAEYEEVVVENHSTVYDDALSVQKTDPSKVVHITLPNIPERKAVIHYHQKFQISLPLLFLIIIGSLIAIVLTGVVTFFITKYTLPETQCLSFMMHFVTSEFNLDAEEPACYWSSWSFWSKCSITCGNGIQVRIRQQMNNTRLCSYNETHDNKICSRGACPGDDVLLDMRFSRTELYKKWFISADNTIISNVNTIETSNSADAQLQNYRGTISNICVGNNELIYYEVNFSYTIVKELSKNNLVLEVGLAENSKVDRHHYVGNKNISGWSFHLARQKETDTVNLFFQYDNIYRVYESFSYVTVGTKVDGKFKMFINRRRNEFSLRQDDSVFHVFMNLTSTEKLCPVFAVYNSDRVHVKLQLMNPRNFTYYPW</sequence>
<dbReference type="SMART" id="SM00209">
    <property type="entry name" value="TSP1"/>
    <property type="match status" value="1"/>
</dbReference>
<accession>A0A6J8DMB5</accession>
<evidence type="ECO:0008006" key="4">
    <source>
        <dbReference type="Google" id="ProtNLM"/>
    </source>
</evidence>
<feature type="transmembrane region" description="Helical" evidence="1">
    <location>
        <begin position="76"/>
        <end position="98"/>
    </location>
</feature>
<keyword evidence="1" id="KW-0472">Membrane</keyword>
<keyword evidence="1" id="KW-1133">Transmembrane helix</keyword>
<dbReference type="Gene3D" id="2.20.100.10">
    <property type="entry name" value="Thrombospondin type-1 (TSP1) repeat"/>
    <property type="match status" value="1"/>
</dbReference>
<name>A0A6J8DMB5_MYTCO</name>
<dbReference type="AlphaFoldDB" id="A0A6J8DMB5"/>
<dbReference type="OrthoDB" id="6068187at2759"/>
<gene>
    <name evidence="2" type="ORF">MCOR_42978</name>
</gene>
<keyword evidence="3" id="KW-1185">Reference proteome</keyword>
<keyword evidence="1" id="KW-0812">Transmembrane</keyword>
<dbReference type="InterPro" id="IPR000884">
    <property type="entry name" value="TSP1_rpt"/>
</dbReference>
<reference evidence="2 3" key="1">
    <citation type="submission" date="2020-06" db="EMBL/GenBank/DDBJ databases">
        <authorList>
            <person name="Li R."/>
            <person name="Bekaert M."/>
        </authorList>
    </citation>
    <scope>NUCLEOTIDE SEQUENCE [LARGE SCALE GENOMIC DNA]</scope>
    <source>
        <strain evidence="3">wild</strain>
    </source>
</reference>
<dbReference type="EMBL" id="CACVKT020007646">
    <property type="protein sequence ID" value="CAC5409728.1"/>
    <property type="molecule type" value="Genomic_DNA"/>
</dbReference>
<dbReference type="PROSITE" id="PS50092">
    <property type="entry name" value="TSP1"/>
    <property type="match status" value="1"/>
</dbReference>
<dbReference type="InterPro" id="IPR036383">
    <property type="entry name" value="TSP1_rpt_sf"/>
</dbReference>
<dbReference type="SUPFAM" id="SSF82895">
    <property type="entry name" value="TSP-1 type 1 repeat"/>
    <property type="match status" value="1"/>
</dbReference>
<dbReference type="Pfam" id="PF00090">
    <property type="entry name" value="TSP_1"/>
    <property type="match status" value="1"/>
</dbReference>
<evidence type="ECO:0000313" key="2">
    <source>
        <dbReference type="EMBL" id="CAC5409728.1"/>
    </source>
</evidence>
<proteinExistence type="predicted"/>